<dbReference type="Proteomes" id="UP000199139">
    <property type="component" value="Unassembled WGS sequence"/>
</dbReference>
<dbReference type="AlphaFoldDB" id="A0A1I6UFT5"/>
<dbReference type="STRING" id="306541.SAMN05421668_1264"/>
<dbReference type="InterPro" id="IPR050583">
    <property type="entry name" value="Mycobacterial_A85_antigen"/>
</dbReference>
<evidence type="ECO:0000313" key="1">
    <source>
        <dbReference type="EMBL" id="GEM05231.1"/>
    </source>
</evidence>
<dbReference type="OrthoDB" id="9784036at2"/>
<dbReference type="PANTHER" id="PTHR48098">
    <property type="entry name" value="ENTEROCHELIN ESTERASE-RELATED"/>
    <property type="match status" value="1"/>
</dbReference>
<reference evidence="2 3" key="1">
    <citation type="submission" date="2016-10" db="EMBL/GenBank/DDBJ databases">
        <authorList>
            <person name="de Groot N.N."/>
        </authorList>
    </citation>
    <scope>NUCLEOTIDE SEQUENCE [LARGE SCALE GENOMIC DNA]</scope>
    <source>
        <strain evidence="2 3">DSM 17074</strain>
    </source>
</reference>
<dbReference type="EMBL" id="FPAI01000026">
    <property type="protein sequence ID" value="SFT00305.1"/>
    <property type="molecule type" value="Genomic_DNA"/>
</dbReference>
<dbReference type="PANTHER" id="PTHR48098:SF6">
    <property type="entry name" value="FERRI-BACILLIBACTIN ESTERASE BESA"/>
    <property type="match status" value="1"/>
</dbReference>
<dbReference type="Gene3D" id="3.40.50.1820">
    <property type="entry name" value="alpha/beta hydrolase"/>
    <property type="match status" value="1"/>
</dbReference>
<dbReference type="RefSeq" id="WP_089855209.1">
    <property type="nucleotide sequence ID" value="NZ_BJWJ01000027.1"/>
</dbReference>
<proteinExistence type="predicted"/>
<reference evidence="1 4" key="2">
    <citation type="submission" date="2019-07" db="EMBL/GenBank/DDBJ databases">
        <title>Whole genome shotgun sequence of Halolactibacillus miurensis NBRC 100873.</title>
        <authorList>
            <person name="Hosoyama A."/>
            <person name="Uohara A."/>
            <person name="Ohji S."/>
            <person name="Ichikawa N."/>
        </authorList>
    </citation>
    <scope>NUCLEOTIDE SEQUENCE [LARGE SCALE GENOMIC DNA]</scope>
    <source>
        <strain evidence="1 4">NBRC 100873</strain>
    </source>
</reference>
<evidence type="ECO:0000313" key="4">
    <source>
        <dbReference type="Proteomes" id="UP000321773"/>
    </source>
</evidence>
<sequence length="274" mass="31813">MAHSQLLHLDHFYLPELDRRRTVRIYLPPDYNETNRHYPVIYMHDGQNLFEKETSSFGSIWDVRHLLDDVYHHDERQAYIVVGIDNGGLYRYEEYCPWTSTKGGEYLPHAKKTNRLGGKGFEYLQFLAETLKPYIDTHYRTLTAREHTAMMGSSMGGLISICGGLFHSNVFHKVAALSTAAYFAEEQLIQAIHTSDRSNALKLYLDVGTNETSDATNPNFPRIYIDSNQHLYDALRQTALPSDQLRFNVIEGGAHHEDDWRERFISIIQWLFHE</sequence>
<protein>
    <submittedName>
        <fullName evidence="2">Predicted hydrolase of the alpha/beta superfamily</fullName>
    </submittedName>
</protein>
<name>A0A1I6UFT5_9BACI</name>
<evidence type="ECO:0000313" key="3">
    <source>
        <dbReference type="Proteomes" id="UP000199139"/>
    </source>
</evidence>
<dbReference type="InterPro" id="IPR029058">
    <property type="entry name" value="AB_hydrolase_fold"/>
</dbReference>
<dbReference type="Proteomes" id="UP000321773">
    <property type="component" value="Unassembled WGS sequence"/>
</dbReference>
<dbReference type="GO" id="GO:0016787">
    <property type="term" value="F:hydrolase activity"/>
    <property type="evidence" value="ECO:0007669"/>
    <property type="project" value="UniProtKB-KW"/>
</dbReference>
<dbReference type="InterPro" id="IPR000801">
    <property type="entry name" value="Esterase-like"/>
</dbReference>
<evidence type="ECO:0000313" key="2">
    <source>
        <dbReference type="EMBL" id="SFT00305.1"/>
    </source>
</evidence>
<dbReference type="Pfam" id="PF00756">
    <property type="entry name" value="Esterase"/>
    <property type="match status" value="1"/>
</dbReference>
<gene>
    <name evidence="1" type="ORF">HMI01_22190</name>
    <name evidence="2" type="ORF">SAMN05421668_1264</name>
</gene>
<accession>A0A1I6UFT5</accession>
<dbReference type="EMBL" id="BJWJ01000027">
    <property type="protein sequence ID" value="GEM05231.1"/>
    <property type="molecule type" value="Genomic_DNA"/>
</dbReference>
<keyword evidence="4" id="KW-1185">Reference proteome</keyword>
<dbReference type="SUPFAM" id="SSF53474">
    <property type="entry name" value="alpha/beta-Hydrolases"/>
    <property type="match status" value="1"/>
</dbReference>
<keyword evidence="2" id="KW-0378">Hydrolase</keyword>
<organism evidence="2 3">
    <name type="scientific">Halolactibacillus miurensis</name>
    <dbReference type="NCBI Taxonomy" id="306541"/>
    <lineage>
        <taxon>Bacteria</taxon>
        <taxon>Bacillati</taxon>
        <taxon>Bacillota</taxon>
        <taxon>Bacilli</taxon>
        <taxon>Bacillales</taxon>
        <taxon>Bacillaceae</taxon>
        <taxon>Halolactibacillus</taxon>
    </lineage>
</organism>